<dbReference type="RefSeq" id="WP_070799396.1">
    <property type="nucleotide sequence ID" value="NZ_CP040520.1"/>
</dbReference>
<sequence length="181" mass="19594">MIKATYGVLARVFAIVLIVVGAAAIFGGTYAHGFVTEQLKQEKITMPTQEGIDKLEDQASKEILQQWVGQDLTTGPQAKAFADNYIWQHMMASSGGKTFQEFGTVIAQAKKDGKSADEIAALQKTRDSLFQGNTLRGILLSAYGWWLVGSIALWAGIGLIILGLILATLGFITWSAKKTQV</sequence>
<accession>A0A811G4Z3</accession>
<proteinExistence type="predicted"/>
<dbReference type="EMBL" id="CADDAV010000015">
    <property type="protein sequence ID" value="CAB0602828.1"/>
    <property type="molecule type" value="Genomic_DNA"/>
</dbReference>
<feature type="transmembrane region" description="Helical" evidence="1">
    <location>
        <begin position="12"/>
        <end position="31"/>
    </location>
</feature>
<organism evidence="2 3">
    <name type="scientific">Corynebacterium diphtheriae</name>
    <dbReference type="NCBI Taxonomy" id="1717"/>
    <lineage>
        <taxon>Bacteria</taxon>
        <taxon>Bacillati</taxon>
        <taxon>Actinomycetota</taxon>
        <taxon>Actinomycetes</taxon>
        <taxon>Mycobacteriales</taxon>
        <taxon>Corynebacteriaceae</taxon>
        <taxon>Corynebacterium</taxon>
    </lineage>
</organism>
<dbReference type="Proteomes" id="UP000480222">
    <property type="component" value="Unassembled WGS sequence"/>
</dbReference>
<reference evidence="2 3" key="1">
    <citation type="submission" date="2020-02" db="EMBL/GenBank/DDBJ databases">
        <authorList>
            <person name="Brisse S."/>
        </authorList>
    </citation>
    <scope>NUCLEOTIDE SEQUENCE [LARGE SCALE GENOMIC DNA]</scope>
    <source>
        <strain evidence="2">CIP107547</strain>
    </source>
</reference>
<gene>
    <name evidence="2" type="ORF">CIP107547_01347</name>
</gene>
<evidence type="ECO:0000313" key="3">
    <source>
        <dbReference type="Proteomes" id="UP000480222"/>
    </source>
</evidence>
<name>A0A811G4Z3_CORDP</name>
<keyword evidence="1" id="KW-0472">Membrane</keyword>
<feature type="transmembrane region" description="Helical" evidence="1">
    <location>
        <begin position="143"/>
        <end position="172"/>
    </location>
</feature>
<comment type="caution">
    <text evidence="2">The sequence shown here is derived from an EMBL/GenBank/DDBJ whole genome shotgun (WGS) entry which is preliminary data.</text>
</comment>
<evidence type="ECO:0000256" key="1">
    <source>
        <dbReference type="SAM" id="Phobius"/>
    </source>
</evidence>
<protein>
    <submittedName>
        <fullName evidence="2">Uncharacterized protein</fullName>
    </submittedName>
</protein>
<keyword evidence="1" id="KW-1133">Transmembrane helix</keyword>
<keyword evidence="1" id="KW-0812">Transmembrane</keyword>
<dbReference type="AlphaFoldDB" id="A0A811G4Z3"/>
<evidence type="ECO:0000313" key="2">
    <source>
        <dbReference type="EMBL" id="CAB0602828.1"/>
    </source>
</evidence>